<dbReference type="SUPFAM" id="SSF116734">
    <property type="entry name" value="DNA methylase specificity domain"/>
    <property type="match status" value="2"/>
</dbReference>
<reference evidence="5 6" key="1">
    <citation type="submission" date="2018-06" db="EMBL/GenBank/DDBJ databases">
        <authorList>
            <consortium name="Pathogen Informatics"/>
            <person name="Doyle S."/>
        </authorList>
    </citation>
    <scope>NUCLEOTIDE SEQUENCE [LARGE SCALE GENOMIC DNA]</scope>
    <source>
        <strain evidence="5 6">NCTC12714</strain>
    </source>
</reference>
<name>A0A377PWJ6_9HELI</name>
<dbReference type="REBASE" id="432023">
    <property type="entry name" value="S1.Hmu12714ORF1622P"/>
</dbReference>
<dbReference type="AlphaFoldDB" id="A0A377PWJ6"/>
<dbReference type="RefSeq" id="WP_114985964.1">
    <property type="nucleotide sequence ID" value="NZ_UGJE01000002.1"/>
</dbReference>
<dbReference type="Gene3D" id="3.90.220.20">
    <property type="entry name" value="DNA methylase specificity domains"/>
    <property type="match status" value="2"/>
</dbReference>
<dbReference type="Pfam" id="PF01420">
    <property type="entry name" value="Methylase_S"/>
    <property type="match status" value="2"/>
</dbReference>
<dbReference type="PANTHER" id="PTHR30408:SF12">
    <property type="entry name" value="TYPE I RESTRICTION ENZYME MJAVIII SPECIFICITY SUBUNIT"/>
    <property type="match status" value="1"/>
</dbReference>
<evidence type="ECO:0000256" key="2">
    <source>
        <dbReference type="ARBA" id="ARBA00022747"/>
    </source>
</evidence>
<feature type="domain" description="Type I restriction modification DNA specificity" evidence="4">
    <location>
        <begin position="291"/>
        <end position="447"/>
    </location>
</feature>
<sequence>MNTLNQTLQEKFPHLELSVLKLSEVKRDNATKRIDSEFFRKADLTIKNKLLAIQSKYLSYLISFNSRYSQPNYDDTSSLKIINSQYIRNEFIDYENAKFGYGAIVPKEAILINSTGVGTLGRVNINLLDRKFSIDSHINVLIVKDKNELNPCYLMIFLQTKYGQSQINRYYSGTSGQIEIYPRDFNNFLIPLLPMSFQLEIEKLVKDSHLALEQSKALYKEAEDLLYIELGLNPQNPLQSILQSHNNNINFRIATLKESFLKTGRLDSEYYQVKYEIIENIIKSYKGGYTRLGDIALYFNTGEYAENYSQKQKGLKFYIRSTDLKNGLIDESTDYFVSPEGFTRLAKKGDILTARVGAIGRFAEVNSSMQDNIYSDNILCFRLPDDFIPCVYVALFNTKIMFELIDRLVRGSVQPRLNQETLKELLIPKIDLQTQASIASHIQKSFALRAEAKALLNEAKAKVESAISGGGGGK</sequence>
<evidence type="ECO:0000259" key="4">
    <source>
        <dbReference type="Pfam" id="PF01420"/>
    </source>
</evidence>
<protein>
    <submittedName>
        <fullName evidence="5">Type I restriction/modification system N-6 DNA methyltransferase</fullName>
    </submittedName>
</protein>
<dbReference type="InterPro" id="IPR052021">
    <property type="entry name" value="Type-I_RS_S_subunit"/>
</dbReference>
<dbReference type="GO" id="GO:0003677">
    <property type="term" value="F:DNA binding"/>
    <property type="evidence" value="ECO:0007669"/>
    <property type="project" value="UniProtKB-KW"/>
</dbReference>
<evidence type="ECO:0000313" key="6">
    <source>
        <dbReference type="Proteomes" id="UP000255139"/>
    </source>
</evidence>
<dbReference type="PANTHER" id="PTHR30408">
    <property type="entry name" value="TYPE-1 RESTRICTION ENZYME ECOKI SPECIFICITY PROTEIN"/>
    <property type="match status" value="1"/>
</dbReference>
<proteinExistence type="inferred from homology"/>
<keyword evidence="5" id="KW-0808">Transferase</keyword>
<keyword evidence="5" id="KW-0489">Methyltransferase</keyword>
<dbReference type="GO" id="GO:0009307">
    <property type="term" value="P:DNA restriction-modification system"/>
    <property type="evidence" value="ECO:0007669"/>
    <property type="project" value="UniProtKB-KW"/>
</dbReference>
<evidence type="ECO:0000256" key="1">
    <source>
        <dbReference type="ARBA" id="ARBA00010923"/>
    </source>
</evidence>
<keyword evidence="6" id="KW-1185">Reference proteome</keyword>
<feature type="domain" description="Type I restriction modification DNA specificity" evidence="4">
    <location>
        <begin position="79"/>
        <end position="207"/>
    </location>
</feature>
<dbReference type="EMBL" id="UGJE01000002">
    <property type="protein sequence ID" value="STQ86814.1"/>
    <property type="molecule type" value="Genomic_DNA"/>
</dbReference>
<organism evidence="5 6">
    <name type="scientific">Helicobacter muridarum</name>
    <dbReference type="NCBI Taxonomy" id="216"/>
    <lineage>
        <taxon>Bacteria</taxon>
        <taxon>Pseudomonadati</taxon>
        <taxon>Campylobacterota</taxon>
        <taxon>Epsilonproteobacteria</taxon>
        <taxon>Campylobacterales</taxon>
        <taxon>Helicobacteraceae</taxon>
        <taxon>Helicobacter</taxon>
    </lineage>
</organism>
<keyword evidence="2" id="KW-0680">Restriction system</keyword>
<dbReference type="Proteomes" id="UP000255139">
    <property type="component" value="Unassembled WGS sequence"/>
</dbReference>
<dbReference type="GO" id="GO:0032259">
    <property type="term" value="P:methylation"/>
    <property type="evidence" value="ECO:0007669"/>
    <property type="project" value="UniProtKB-KW"/>
</dbReference>
<gene>
    <name evidence="5" type="ORF">NCTC12714_01625</name>
</gene>
<dbReference type="InterPro" id="IPR000055">
    <property type="entry name" value="Restrct_endonuc_typeI_TRD"/>
</dbReference>
<evidence type="ECO:0000313" key="5">
    <source>
        <dbReference type="EMBL" id="STQ86814.1"/>
    </source>
</evidence>
<dbReference type="GO" id="GO:0008168">
    <property type="term" value="F:methyltransferase activity"/>
    <property type="evidence" value="ECO:0007669"/>
    <property type="project" value="UniProtKB-KW"/>
</dbReference>
<evidence type="ECO:0000256" key="3">
    <source>
        <dbReference type="ARBA" id="ARBA00023125"/>
    </source>
</evidence>
<comment type="similarity">
    <text evidence="1">Belongs to the type-I restriction system S methylase family.</text>
</comment>
<dbReference type="InterPro" id="IPR044946">
    <property type="entry name" value="Restrct_endonuc_typeI_TRD_sf"/>
</dbReference>
<keyword evidence="3" id="KW-0238">DNA-binding</keyword>
<accession>A0A377PWJ6</accession>